<comment type="subcellular location">
    <subcellularLocation>
        <location evidence="1">Endomembrane system</location>
        <topology evidence="1">Multi-pass membrane protein</topology>
    </subcellularLocation>
</comment>
<name>A0A1Y1S0F7_9SPIO</name>
<keyword evidence="2" id="KW-0813">Transport</keyword>
<dbReference type="InterPro" id="IPR036259">
    <property type="entry name" value="MFS_trans_sf"/>
</dbReference>
<feature type="transmembrane region" description="Helical" evidence="6">
    <location>
        <begin position="144"/>
        <end position="166"/>
    </location>
</feature>
<dbReference type="STRING" id="1963862.B4O97_05650"/>
<reference evidence="8 9" key="1">
    <citation type="submission" date="2017-03" db="EMBL/GenBank/DDBJ databases">
        <title>Draft Genome sequence of Marispirochaeta sp. strain JC444.</title>
        <authorList>
            <person name="Shivani Y."/>
            <person name="Subhash Y."/>
            <person name="Sasikala C."/>
            <person name="Ramana C."/>
        </authorList>
    </citation>
    <scope>NUCLEOTIDE SEQUENCE [LARGE SCALE GENOMIC DNA]</scope>
    <source>
        <strain evidence="8 9">JC444</strain>
    </source>
</reference>
<feature type="transmembrane region" description="Helical" evidence="6">
    <location>
        <begin position="109"/>
        <end position="132"/>
    </location>
</feature>
<keyword evidence="3 6" id="KW-0812">Transmembrane</keyword>
<accession>A0A1Y1S0F7</accession>
<feature type="transmembrane region" description="Helical" evidence="6">
    <location>
        <begin position="234"/>
        <end position="250"/>
    </location>
</feature>
<feature type="transmembrane region" description="Helical" evidence="6">
    <location>
        <begin position="85"/>
        <end position="103"/>
    </location>
</feature>
<feature type="transmembrane region" description="Helical" evidence="6">
    <location>
        <begin position="394"/>
        <end position="411"/>
    </location>
</feature>
<feature type="transmembrane region" description="Helical" evidence="6">
    <location>
        <begin position="53"/>
        <end position="73"/>
    </location>
</feature>
<dbReference type="InterPro" id="IPR024671">
    <property type="entry name" value="Atg22-like"/>
</dbReference>
<organism evidence="8 9">
    <name type="scientific">Marispirochaeta aestuarii</name>
    <dbReference type="NCBI Taxonomy" id="1963862"/>
    <lineage>
        <taxon>Bacteria</taxon>
        <taxon>Pseudomonadati</taxon>
        <taxon>Spirochaetota</taxon>
        <taxon>Spirochaetia</taxon>
        <taxon>Spirochaetales</taxon>
        <taxon>Spirochaetaceae</taxon>
        <taxon>Marispirochaeta</taxon>
    </lineage>
</organism>
<dbReference type="PANTHER" id="PTHR23519:SF1">
    <property type="entry name" value="AUTOPHAGY-RELATED PROTEIN 22"/>
    <property type="match status" value="1"/>
</dbReference>
<evidence type="ECO:0000256" key="1">
    <source>
        <dbReference type="ARBA" id="ARBA00004127"/>
    </source>
</evidence>
<dbReference type="PANTHER" id="PTHR23519">
    <property type="entry name" value="AUTOPHAGY-RELATED PROTEIN 22"/>
    <property type="match status" value="1"/>
</dbReference>
<evidence type="ECO:0000313" key="8">
    <source>
        <dbReference type="EMBL" id="ORC36662.1"/>
    </source>
</evidence>
<dbReference type="EMBL" id="MWQY01000005">
    <property type="protein sequence ID" value="ORC36662.1"/>
    <property type="molecule type" value="Genomic_DNA"/>
</dbReference>
<keyword evidence="9" id="KW-1185">Reference proteome</keyword>
<dbReference type="AlphaFoldDB" id="A0A1Y1S0F7"/>
<feature type="transmembrane region" description="Helical" evidence="6">
    <location>
        <begin position="305"/>
        <end position="323"/>
    </location>
</feature>
<evidence type="ECO:0000256" key="2">
    <source>
        <dbReference type="ARBA" id="ARBA00022448"/>
    </source>
</evidence>
<feature type="transmembrane region" description="Helical" evidence="6">
    <location>
        <begin position="329"/>
        <end position="351"/>
    </location>
</feature>
<feature type="transmembrane region" description="Helical" evidence="6">
    <location>
        <begin position="363"/>
        <end position="382"/>
    </location>
</feature>
<dbReference type="Pfam" id="PF11700">
    <property type="entry name" value="ATG22"/>
    <property type="match status" value="2"/>
</dbReference>
<dbReference type="OrthoDB" id="9768783at2"/>
<dbReference type="GO" id="GO:0012505">
    <property type="term" value="C:endomembrane system"/>
    <property type="evidence" value="ECO:0007669"/>
    <property type="project" value="UniProtKB-SubCell"/>
</dbReference>
<evidence type="ECO:0000256" key="5">
    <source>
        <dbReference type="ARBA" id="ARBA00023136"/>
    </source>
</evidence>
<feature type="transmembrane region" description="Helical" evidence="6">
    <location>
        <begin position="186"/>
        <end position="205"/>
    </location>
</feature>
<feature type="transmembrane region" description="Helical" evidence="6">
    <location>
        <begin position="21"/>
        <end position="41"/>
    </location>
</feature>
<dbReference type="Gene3D" id="1.20.1250.20">
    <property type="entry name" value="MFS general substrate transporter like domains"/>
    <property type="match status" value="1"/>
</dbReference>
<gene>
    <name evidence="8" type="ORF">B4O97_05650</name>
</gene>
<dbReference type="InterPro" id="IPR050495">
    <property type="entry name" value="ATG22/LtaA_families"/>
</dbReference>
<keyword evidence="4 6" id="KW-1133">Transmembrane helix</keyword>
<protein>
    <submittedName>
        <fullName evidence="8">MFS transporter</fullName>
    </submittedName>
</protein>
<feature type="domain" description="Major facilitator superfamily (MFS) profile" evidence="7">
    <location>
        <begin position="234"/>
        <end position="427"/>
    </location>
</feature>
<evidence type="ECO:0000259" key="7">
    <source>
        <dbReference type="PROSITE" id="PS50850"/>
    </source>
</evidence>
<keyword evidence="5 6" id="KW-0472">Membrane</keyword>
<evidence type="ECO:0000256" key="6">
    <source>
        <dbReference type="SAM" id="Phobius"/>
    </source>
</evidence>
<evidence type="ECO:0000256" key="3">
    <source>
        <dbReference type="ARBA" id="ARBA00022692"/>
    </source>
</evidence>
<dbReference type="PROSITE" id="PS50850">
    <property type="entry name" value="MFS"/>
    <property type="match status" value="1"/>
</dbReference>
<dbReference type="GO" id="GO:0022857">
    <property type="term" value="F:transmembrane transporter activity"/>
    <property type="evidence" value="ECO:0007669"/>
    <property type="project" value="InterPro"/>
</dbReference>
<dbReference type="SUPFAM" id="SSF103473">
    <property type="entry name" value="MFS general substrate transporter"/>
    <property type="match status" value="1"/>
</dbReference>
<dbReference type="Proteomes" id="UP000192343">
    <property type="component" value="Unassembled WGS sequence"/>
</dbReference>
<dbReference type="CDD" id="cd17482">
    <property type="entry name" value="MFS_YxiO_like"/>
    <property type="match status" value="1"/>
</dbReference>
<proteinExistence type="predicted"/>
<sequence>MPAGQDSRKGIISWSLYDWGNSAFATTVMGGFFPLFFKAYWSDPANPQASTFYLGSSVSIASIIVALSAPILGAIADKGSLKKRMLFAFAYLGILSTGALWFVRQGNWQLAAVLYILGTVGFSGGNIFYDALLVSVASRKKVDYVSSLGFALGYIGGGLLFLVNVIMFQRPELFGIPDGNTAIRLAFLSVALWWALFSLPLFLFVPEPRTGKREGFSSAVVRGWRQIRETINHIRHLKVVGLFLLAYWFYIDGVDTIIRMSVDYGSSLGFSGGALITALLMVQFIAFPGALLYNLFARKVGIKRAIITAIFAYCMIAVLGYFMKTEAHFFMLAALVGLFQGGIQALSRSFYSRIIPEKRAGEFYGFFNMLGKFAAVLGPFMMGSVTILTGSNRLGILSIILLFLAGGILFARVDQQEGERMAEEYLE</sequence>
<evidence type="ECO:0000313" key="9">
    <source>
        <dbReference type="Proteomes" id="UP000192343"/>
    </source>
</evidence>
<evidence type="ECO:0000256" key="4">
    <source>
        <dbReference type="ARBA" id="ARBA00022989"/>
    </source>
</evidence>
<feature type="transmembrane region" description="Helical" evidence="6">
    <location>
        <begin position="270"/>
        <end position="293"/>
    </location>
</feature>
<comment type="caution">
    <text evidence="8">The sequence shown here is derived from an EMBL/GenBank/DDBJ whole genome shotgun (WGS) entry which is preliminary data.</text>
</comment>
<dbReference type="InterPro" id="IPR020846">
    <property type="entry name" value="MFS_dom"/>
</dbReference>